<dbReference type="EMBL" id="JAGSOJ010000001">
    <property type="protein sequence ID" value="MCM1988349.1"/>
    <property type="molecule type" value="Genomic_DNA"/>
</dbReference>
<evidence type="ECO:0000256" key="11">
    <source>
        <dbReference type="ARBA" id="ARBA00022989"/>
    </source>
</evidence>
<accession>A0A9J6NXJ8</accession>
<dbReference type="SMART" id="SM00304">
    <property type="entry name" value="HAMP"/>
    <property type="match status" value="1"/>
</dbReference>
<evidence type="ECO:0000256" key="5">
    <source>
        <dbReference type="ARBA" id="ARBA00022553"/>
    </source>
</evidence>
<comment type="caution">
    <text evidence="17">The sequence shown here is derived from an EMBL/GenBank/DDBJ whole genome shotgun (WGS) entry which is preliminary data.</text>
</comment>
<dbReference type="PROSITE" id="PS50109">
    <property type="entry name" value="HIS_KIN"/>
    <property type="match status" value="1"/>
</dbReference>
<dbReference type="SUPFAM" id="SSF55874">
    <property type="entry name" value="ATPase domain of HSP90 chaperone/DNA topoisomerase II/histidine kinase"/>
    <property type="match status" value="1"/>
</dbReference>
<evidence type="ECO:0000256" key="14">
    <source>
        <dbReference type="SAM" id="Phobius"/>
    </source>
</evidence>
<dbReference type="InterPro" id="IPR003594">
    <property type="entry name" value="HATPase_dom"/>
</dbReference>
<dbReference type="InterPro" id="IPR005467">
    <property type="entry name" value="His_kinase_dom"/>
</dbReference>
<dbReference type="GO" id="GO:0005524">
    <property type="term" value="F:ATP binding"/>
    <property type="evidence" value="ECO:0007669"/>
    <property type="project" value="UniProtKB-KW"/>
</dbReference>
<evidence type="ECO:0000256" key="8">
    <source>
        <dbReference type="ARBA" id="ARBA00022741"/>
    </source>
</evidence>
<evidence type="ECO:0000259" key="16">
    <source>
        <dbReference type="PROSITE" id="PS50885"/>
    </source>
</evidence>
<dbReference type="InterPro" id="IPR003661">
    <property type="entry name" value="HisK_dim/P_dom"/>
</dbReference>
<keyword evidence="18" id="KW-1185">Reference proteome</keyword>
<dbReference type="GO" id="GO:0005886">
    <property type="term" value="C:plasma membrane"/>
    <property type="evidence" value="ECO:0007669"/>
    <property type="project" value="UniProtKB-SubCell"/>
</dbReference>
<keyword evidence="13 14" id="KW-0472">Membrane</keyword>
<sequence length="458" mass="52443">MSKNFINKIHVQIIFVIILSLGISISVFLGLSELNNELSLKRKQALINELKETINDNVNQIKHVIDKNDMTFQDVLNSDIFEEYNKYDIYLTSLDGKLYPTDKDVNEHFDDLDLQSEYLSVFNIKYKDGFGIILIKPNFQALVSDIYEVIIGTFSISLFLILLLLLTKNQIKYIKKINDGIEIMAGGELTSEITVEGNNELTNLAISINSMASSLHSKMDLEKELDRKQRKLITNISHDLRTPLTSLIGYLDLLSNHSYESVSEGDKYVDIALTKSKRLQKLIEDLFVYTKLVNQDVNLDIEKVDICMLLSQFVDEIQPNLIERNLKTKINSSNTEILVPLDVSQILRVLENIFNNITKYGRENSTISISINEHDEKAIIKITNETDLDLTHSAEFLFDRLYVSDENRHNQSSGIGLSIVEEIVKLHGGNIYAKFDEPLLSIVIELDIYSDKREFYET</sequence>
<dbReference type="Gene3D" id="1.10.287.130">
    <property type="match status" value="1"/>
</dbReference>
<feature type="domain" description="HAMP" evidence="16">
    <location>
        <begin position="168"/>
        <end position="220"/>
    </location>
</feature>
<evidence type="ECO:0000256" key="7">
    <source>
        <dbReference type="ARBA" id="ARBA00022692"/>
    </source>
</evidence>
<evidence type="ECO:0000256" key="9">
    <source>
        <dbReference type="ARBA" id="ARBA00022777"/>
    </source>
</evidence>
<proteinExistence type="predicted"/>
<dbReference type="FunFam" id="1.10.287.130:FF:000001">
    <property type="entry name" value="Two-component sensor histidine kinase"/>
    <property type="match status" value="1"/>
</dbReference>
<dbReference type="SMART" id="SM00388">
    <property type="entry name" value="HisKA"/>
    <property type="match status" value="1"/>
</dbReference>
<keyword evidence="9" id="KW-0418">Kinase</keyword>
<feature type="transmembrane region" description="Helical" evidence="14">
    <location>
        <begin position="146"/>
        <end position="166"/>
    </location>
</feature>
<evidence type="ECO:0000256" key="10">
    <source>
        <dbReference type="ARBA" id="ARBA00022840"/>
    </source>
</evidence>
<gene>
    <name evidence="17" type="ORF">KDK92_01245</name>
</gene>
<feature type="transmembrane region" description="Helical" evidence="14">
    <location>
        <begin position="12"/>
        <end position="31"/>
    </location>
</feature>
<feature type="domain" description="Histidine kinase" evidence="15">
    <location>
        <begin position="235"/>
        <end position="450"/>
    </location>
</feature>
<evidence type="ECO:0000256" key="6">
    <source>
        <dbReference type="ARBA" id="ARBA00022679"/>
    </source>
</evidence>
<keyword evidence="7 14" id="KW-0812">Transmembrane</keyword>
<evidence type="ECO:0000256" key="4">
    <source>
        <dbReference type="ARBA" id="ARBA00022475"/>
    </source>
</evidence>
<protein>
    <recommendedName>
        <fullName evidence="3">histidine kinase</fullName>
        <ecNumber evidence="3">2.7.13.3</ecNumber>
    </recommendedName>
</protein>
<dbReference type="CDD" id="cd06225">
    <property type="entry name" value="HAMP"/>
    <property type="match status" value="1"/>
</dbReference>
<reference evidence="17" key="1">
    <citation type="journal article" date="2021" name="mSystems">
        <title>Bacteria and Archaea Synergistically Convert Glycine Betaine to Biogenic Methane in the Formosa Cold Seep of the South China Sea.</title>
        <authorList>
            <person name="Li L."/>
            <person name="Zhang W."/>
            <person name="Zhang S."/>
            <person name="Song L."/>
            <person name="Sun Q."/>
            <person name="Zhang H."/>
            <person name="Xiang H."/>
            <person name="Dong X."/>
        </authorList>
    </citation>
    <scope>NUCLEOTIDE SEQUENCE</scope>
    <source>
        <strain evidence="17">ZWT</strain>
    </source>
</reference>
<evidence type="ECO:0000256" key="3">
    <source>
        <dbReference type="ARBA" id="ARBA00012438"/>
    </source>
</evidence>
<evidence type="ECO:0000256" key="2">
    <source>
        <dbReference type="ARBA" id="ARBA00004651"/>
    </source>
</evidence>
<dbReference type="InterPro" id="IPR003660">
    <property type="entry name" value="HAMP_dom"/>
</dbReference>
<reference evidence="17" key="2">
    <citation type="submission" date="2021-04" db="EMBL/GenBank/DDBJ databases">
        <authorList>
            <person name="Dong X."/>
        </authorList>
    </citation>
    <scope>NUCLEOTIDE SEQUENCE</scope>
    <source>
        <strain evidence="17">ZWT</strain>
    </source>
</reference>
<comment type="subcellular location">
    <subcellularLocation>
        <location evidence="2">Cell membrane</location>
        <topology evidence="2">Multi-pass membrane protein</topology>
    </subcellularLocation>
</comment>
<dbReference type="PANTHER" id="PTHR45528">
    <property type="entry name" value="SENSOR HISTIDINE KINASE CPXA"/>
    <property type="match status" value="1"/>
</dbReference>
<keyword evidence="10" id="KW-0067">ATP-binding</keyword>
<dbReference type="EC" id="2.7.13.3" evidence="3"/>
<dbReference type="AlphaFoldDB" id="A0A9J6NXJ8"/>
<keyword evidence="5" id="KW-0597">Phosphoprotein</keyword>
<dbReference type="SUPFAM" id="SSF47384">
    <property type="entry name" value="Homodimeric domain of signal transducing histidine kinase"/>
    <property type="match status" value="1"/>
</dbReference>
<dbReference type="Gene3D" id="6.10.340.10">
    <property type="match status" value="1"/>
</dbReference>
<comment type="catalytic activity">
    <reaction evidence="1">
        <text>ATP + protein L-histidine = ADP + protein N-phospho-L-histidine.</text>
        <dbReference type="EC" id="2.7.13.3"/>
    </reaction>
</comment>
<dbReference type="InterPro" id="IPR036890">
    <property type="entry name" value="HATPase_C_sf"/>
</dbReference>
<dbReference type="Pfam" id="PF00512">
    <property type="entry name" value="HisKA"/>
    <property type="match status" value="1"/>
</dbReference>
<keyword evidence="8" id="KW-0547">Nucleotide-binding</keyword>
<dbReference type="Gene3D" id="3.30.565.10">
    <property type="entry name" value="Histidine kinase-like ATPase, C-terminal domain"/>
    <property type="match status" value="1"/>
</dbReference>
<keyword evidence="12" id="KW-0902">Two-component regulatory system</keyword>
<dbReference type="GO" id="GO:0000155">
    <property type="term" value="F:phosphorelay sensor kinase activity"/>
    <property type="evidence" value="ECO:0007669"/>
    <property type="project" value="InterPro"/>
</dbReference>
<evidence type="ECO:0000313" key="17">
    <source>
        <dbReference type="EMBL" id="MCM1988349.1"/>
    </source>
</evidence>
<keyword evidence="4" id="KW-1003">Cell membrane</keyword>
<organism evidence="17 18">
    <name type="scientific">Oceanirhabdus seepicola</name>
    <dbReference type="NCBI Taxonomy" id="2828781"/>
    <lineage>
        <taxon>Bacteria</taxon>
        <taxon>Bacillati</taxon>
        <taxon>Bacillota</taxon>
        <taxon>Clostridia</taxon>
        <taxon>Eubacteriales</taxon>
        <taxon>Clostridiaceae</taxon>
        <taxon>Oceanirhabdus</taxon>
    </lineage>
</organism>
<dbReference type="RefSeq" id="WP_250857220.1">
    <property type="nucleotide sequence ID" value="NZ_JAGSOJ010000001.1"/>
</dbReference>
<evidence type="ECO:0000259" key="15">
    <source>
        <dbReference type="PROSITE" id="PS50109"/>
    </source>
</evidence>
<dbReference type="PANTHER" id="PTHR45528:SF1">
    <property type="entry name" value="SENSOR HISTIDINE KINASE CPXA"/>
    <property type="match status" value="1"/>
</dbReference>
<keyword evidence="11 14" id="KW-1133">Transmembrane helix</keyword>
<dbReference type="CDD" id="cd00082">
    <property type="entry name" value="HisKA"/>
    <property type="match status" value="1"/>
</dbReference>
<dbReference type="SMART" id="SM00387">
    <property type="entry name" value="HATPase_c"/>
    <property type="match status" value="1"/>
</dbReference>
<evidence type="ECO:0000256" key="13">
    <source>
        <dbReference type="ARBA" id="ARBA00023136"/>
    </source>
</evidence>
<dbReference type="InterPro" id="IPR036097">
    <property type="entry name" value="HisK_dim/P_sf"/>
</dbReference>
<dbReference type="SUPFAM" id="SSF158472">
    <property type="entry name" value="HAMP domain-like"/>
    <property type="match status" value="1"/>
</dbReference>
<evidence type="ECO:0000256" key="12">
    <source>
        <dbReference type="ARBA" id="ARBA00023012"/>
    </source>
</evidence>
<dbReference type="Pfam" id="PF02518">
    <property type="entry name" value="HATPase_c"/>
    <property type="match status" value="1"/>
</dbReference>
<evidence type="ECO:0000256" key="1">
    <source>
        <dbReference type="ARBA" id="ARBA00000085"/>
    </source>
</evidence>
<name>A0A9J6NXJ8_9CLOT</name>
<dbReference type="InterPro" id="IPR050398">
    <property type="entry name" value="HssS/ArlS-like"/>
</dbReference>
<dbReference type="PROSITE" id="PS50885">
    <property type="entry name" value="HAMP"/>
    <property type="match status" value="1"/>
</dbReference>
<keyword evidence="6" id="KW-0808">Transferase</keyword>
<dbReference type="Proteomes" id="UP001056429">
    <property type="component" value="Unassembled WGS sequence"/>
</dbReference>
<evidence type="ECO:0000313" key="18">
    <source>
        <dbReference type="Proteomes" id="UP001056429"/>
    </source>
</evidence>
<dbReference type="Pfam" id="PF00672">
    <property type="entry name" value="HAMP"/>
    <property type="match status" value="1"/>
</dbReference>